<evidence type="ECO:0000313" key="9">
    <source>
        <dbReference type="EMBL" id="KAK9919199.1"/>
    </source>
</evidence>
<evidence type="ECO:0000259" key="8">
    <source>
        <dbReference type="PROSITE" id="PS50102"/>
    </source>
</evidence>
<keyword evidence="2" id="KW-0507">mRNA processing</keyword>
<proteinExistence type="inferred from homology"/>
<dbReference type="GO" id="GO:0005686">
    <property type="term" value="C:U2 snRNP"/>
    <property type="evidence" value="ECO:0007669"/>
    <property type="project" value="TreeGrafter"/>
</dbReference>
<dbReference type="InterPro" id="IPR034393">
    <property type="entry name" value="TatSF1-like"/>
</dbReference>
<dbReference type="PANTHER" id="PTHR15608:SF0">
    <property type="entry name" value="HIV TAT-SPECIFIC FACTOR 1"/>
    <property type="match status" value="1"/>
</dbReference>
<comment type="caution">
    <text evidence="9">The sequence shown here is derived from an EMBL/GenBank/DDBJ whole genome shotgun (WGS) entry which is preliminary data.</text>
</comment>
<dbReference type="Pfam" id="PF14237">
    <property type="entry name" value="GYF_2"/>
    <property type="match status" value="1"/>
</dbReference>
<dbReference type="FunFam" id="3.30.70.330:FF:000105">
    <property type="entry name" value="HIV Tat-specific factor 1 homolog"/>
    <property type="match status" value="1"/>
</dbReference>
<gene>
    <name evidence="9" type="ORF">M0R45_027810</name>
</gene>
<dbReference type="AlphaFoldDB" id="A0AAW1W6W7"/>
<feature type="region of interest" description="Disordered" evidence="7">
    <location>
        <begin position="1"/>
        <end position="40"/>
    </location>
</feature>
<dbReference type="GO" id="GO:0000398">
    <property type="term" value="P:mRNA splicing, via spliceosome"/>
    <property type="evidence" value="ECO:0007669"/>
    <property type="project" value="InterPro"/>
</dbReference>
<dbReference type="InterPro" id="IPR034392">
    <property type="entry name" value="TatSF1-like_RRM1"/>
</dbReference>
<comment type="similarity">
    <text evidence="1">Belongs to the HTATSF1 family.</text>
</comment>
<feature type="compositionally biased region" description="Acidic residues" evidence="7">
    <location>
        <begin position="147"/>
        <end position="157"/>
    </location>
</feature>
<evidence type="ECO:0000256" key="2">
    <source>
        <dbReference type="ARBA" id="ARBA00022664"/>
    </source>
</evidence>
<dbReference type="Gene3D" id="3.30.70.330">
    <property type="match status" value="2"/>
</dbReference>
<dbReference type="CDD" id="cd12285">
    <property type="entry name" value="RRM3_RBM39_like"/>
    <property type="match status" value="1"/>
</dbReference>
<keyword evidence="4 6" id="KW-0694">RNA-binding</keyword>
<dbReference type="SUPFAM" id="SSF55277">
    <property type="entry name" value="GYF domain"/>
    <property type="match status" value="1"/>
</dbReference>
<dbReference type="CDD" id="cd12281">
    <property type="entry name" value="RRM1_TatSF1_like"/>
    <property type="match status" value="1"/>
</dbReference>
<evidence type="ECO:0000256" key="5">
    <source>
        <dbReference type="ARBA" id="ARBA00023187"/>
    </source>
</evidence>
<dbReference type="Pfam" id="PF00076">
    <property type="entry name" value="RRM_1"/>
    <property type="match status" value="2"/>
</dbReference>
<evidence type="ECO:0000256" key="4">
    <source>
        <dbReference type="ARBA" id="ARBA00022884"/>
    </source>
</evidence>
<evidence type="ECO:0000256" key="7">
    <source>
        <dbReference type="SAM" id="MobiDB-lite"/>
    </source>
</evidence>
<dbReference type="InterPro" id="IPR000504">
    <property type="entry name" value="RRM_dom"/>
</dbReference>
<sequence length="502" mass="56759">MARVAETERTSSPNGLENREEEEAPQQLGSEQRISEMEGKPETLSEVGWFILGENQQHLGPYAFSELREHFLNGYLTHTTLVWSEGRSEWQPLSSIPELVIQVTCHDQETHVTNPVPPSDNDDDFEKWQKQISEAEVDSDRPSTPPEGEEEFIDDDGTQYKWDRGLRAWVPQDNVFGVEEMTFLQEEEVFMNVKLSDATSTEEVNAIGKVSDPSKDEDTNVNCEVEEGNPNLKRKLSDTDDAKKEANKPPDSWFELKVNTHVYVTGLPDDATVDEVVEVFSKCGIIKEDPETKKSRVKLYTDKATGKKKGDALVTYLKEPSVDLATKILDGTPLRLGGKVLMSVTQAKFEQKGDRFIAKQADNKRKKKLKKVEEKMLGWGGRDDAKLLIPATVLLRYMFTTAEMMANENLRTELQADVEEECLKLGPVDSVKVCENHPQGVVLVRFKDRTDAQKCIELMNGRWFGGRQIHASEDDGLINHALVRNLDDDAERLQQFASELDV</sequence>
<name>A0AAW1W6W7_RUBAR</name>
<feature type="compositionally biased region" description="Basic and acidic residues" evidence="7">
    <location>
        <begin position="235"/>
        <end position="248"/>
    </location>
</feature>
<protein>
    <recommendedName>
        <fullName evidence="8">RRM domain-containing protein</fullName>
    </recommendedName>
</protein>
<evidence type="ECO:0000313" key="10">
    <source>
        <dbReference type="Proteomes" id="UP001457282"/>
    </source>
</evidence>
<feature type="region of interest" description="Disordered" evidence="7">
    <location>
        <begin position="134"/>
        <end position="157"/>
    </location>
</feature>
<dbReference type="PANTHER" id="PTHR15608">
    <property type="entry name" value="SPLICING FACTOR U2AF-ASSOCIATED PROTEIN 2"/>
    <property type="match status" value="1"/>
</dbReference>
<evidence type="ECO:0000256" key="6">
    <source>
        <dbReference type="PROSITE-ProRule" id="PRU00176"/>
    </source>
</evidence>
<keyword evidence="3" id="KW-0677">Repeat</keyword>
<dbReference type="InterPro" id="IPR035979">
    <property type="entry name" value="RBD_domain_sf"/>
</dbReference>
<dbReference type="FunFam" id="3.30.70.330:FF:000329">
    <property type="entry name" value="splicing factor U2AF-associated protein 2"/>
    <property type="match status" value="1"/>
</dbReference>
<dbReference type="Proteomes" id="UP001457282">
    <property type="component" value="Unassembled WGS sequence"/>
</dbReference>
<reference evidence="9 10" key="1">
    <citation type="journal article" date="2023" name="G3 (Bethesda)">
        <title>A chromosome-length genome assembly and annotation of blackberry (Rubus argutus, cv. 'Hillquist').</title>
        <authorList>
            <person name="Bruna T."/>
            <person name="Aryal R."/>
            <person name="Dudchenko O."/>
            <person name="Sargent D.J."/>
            <person name="Mead D."/>
            <person name="Buti M."/>
            <person name="Cavallini A."/>
            <person name="Hytonen T."/>
            <person name="Andres J."/>
            <person name="Pham M."/>
            <person name="Weisz D."/>
            <person name="Mascagni F."/>
            <person name="Usai G."/>
            <person name="Natali L."/>
            <person name="Bassil N."/>
            <person name="Fernandez G.E."/>
            <person name="Lomsadze A."/>
            <person name="Armour M."/>
            <person name="Olukolu B."/>
            <person name="Poorten T."/>
            <person name="Britton C."/>
            <person name="Davik J."/>
            <person name="Ashrafi H."/>
            <person name="Aiden E.L."/>
            <person name="Borodovsky M."/>
            <person name="Worthington M."/>
        </authorList>
    </citation>
    <scope>NUCLEOTIDE SEQUENCE [LARGE SCALE GENOMIC DNA]</scope>
    <source>
        <strain evidence="9">PI 553951</strain>
    </source>
</reference>
<organism evidence="9 10">
    <name type="scientific">Rubus argutus</name>
    <name type="common">Southern blackberry</name>
    <dbReference type="NCBI Taxonomy" id="59490"/>
    <lineage>
        <taxon>Eukaryota</taxon>
        <taxon>Viridiplantae</taxon>
        <taxon>Streptophyta</taxon>
        <taxon>Embryophyta</taxon>
        <taxon>Tracheophyta</taxon>
        <taxon>Spermatophyta</taxon>
        <taxon>Magnoliopsida</taxon>
        <taxon>eudicotyledons</taxon>
        <taxon>Gunneridae</taxon>
        <taxon>Pentapetalae</taxon>
        <taxon>rosids</taxon>
        <taxon>fabids</taxon>
        <taxon>Rosales</taxon>
        <taxon>Rosaceae</taxon>
        <taxon>Rosoideae</taxon>
        <taxon>Rosoideae incertae sedis</taxon>
        <taxon>Rubus</taxon>
    </lineage>
</organism>
<dbReference type="PROSITE" id="PS50102">
    <property type="entry name" value="RRM"/>
    <property type="match status" value="2"/>
</dbReference>
<evidence type="ECO:0000256" key="3">
    <source>
        <dbReference type="ARBA" id="ARBA00022737"/>
    </source>
</evidence>
<dbReference type="GO" id="GO:0005684">
    <property type="term" value="C:U2-type spliceosomal complex"/>
    <property type="evidence" value="ECO:0007669"/>
    <property type="project" value="TreeGrafter"/>
</dbReference>
<dbReference type="GO" id="GO:0003723">
    <property type="term" value="F:RNA binding"/>
    <property type="evidence" value="ECO:0007669"/>
    <property type="project" value="UniProtKB-UniRule"/>
</dbReference>
<evidence type="ECO:0000256" key="1">
    <source>
        <dbReference type="ARBA" id="ARBA00007747"/>
    </source>
</evidence>
<feature type="domain" description="RRM" evidence="8">
    <location>
        <begin position="260"/>
        <end position="347"/>
    </location>
</feature>
<keyword evidence="5" id="KW-0508">mRNA splicing</keyword>
<feature type="region of interest" description="Disordered" evidence="7">
    <location>
        <begin position="228"/>
        <end position="250"/>
    </location>
</feature>
<feature type="domain" description="RRM" evidence="8">
    <location>
        <begin position="391"/>
        <end position="476"/>
    </location>
</feature>
<dbReference type="SUPFAM" id="SSF54928">
    <property type="entry name" value="RNA-binding domain, RBD"/>
    <property type="match status" value="2"/>
</dbReference>
<dbReference type="SMART" id="SM00360">
    <property type="entry name" value="RRM"/>
    <property type="match status" value="2"/>
</dbReference>
<dbReference type="InterPro" id="IPR012677">
    <property type="entry name" value="Nucleotide-bd_a/b_plait_sf"/>
</dbReference>
<keyword evidence="10" id="KW-1185">Reference proteome</keyword>
<dbReference type="EMBL" id="JBEDUW010000006">
    <property type="protein sequence ID" value="KAK9919199.1"/>
    <property type="molecule type" value="Genomic_DNA"/>
</dbReference>
<dbReference type="InterPro" id="IPR035445">
    <property type="entry name" value="GYF-like_dom_sf"/>
</dbReference>
<dbReference type="InterPro" id="IPR025640">
    <property type="entry name" value="GYF_2"/>
</dbReference>
<accession>A0AAW1W6W7</accession>